<evidence type="ECO:0000313" key="7">
    <source>
        <dbReference type="Proteomes" id="UP000295832"/>
    </source>
</evidence>
<reference evidence="6 7" key="1">
    <citation type="submission" date="2019-03" db="EMBL/GenBank/DDBJ databases">
        <title>Subsurface microbial communities from deep shales in Ohio and West Virginia, USA.</title>
        <authorList>
            <person name="Wrighton K."/>
        </authorList>
    </citation>
    <scope>NUCLEOTIDE SEQUENCE [LARGE SCALE GENOMIC DNA]</scope>
    <source>
        <strain evidence="6 7">MSL 6dP</strain>
    </source>
</reference>
<evidence type="ECO:0000256" key="3">
    <source>
        <dbReference type="ARBA" id="ARBA00022840"/>
    </source>
</evidence>
<protein>
    <recommendedName>
        <fullName evidence="4">ABC-type quaternary amine transporter</fullName>
        <ecNumber evidence="4">7.6.2.9</ecNumber>
    </recommendedName>
</protein>
<dbReference type="SUPFAM" id="SSF52540">
    <property type="entry name" value="P-loop containing nucleoside triphosphate hydrolases"/>
    <property type="match status" value="1"/>
</dbReference>
<dbReference type="PROSITE" id="PS00211">
    <property type="entry name" value="ABC_TRANSPORTER_1"/>
    <property type="match status" value="1"/>
</dbReference>
<dbReference type="EC" id="7.6.2.9" evidence="4"/>
<dbReference type="InterPro" id="IPR050093">
    <property type="entry name" value="ABC_SmlMolc_Importer"/>
</dbReference>
<dbReference type="Gene3D" id="2.40.50.140">
    <property type="entry name" value="Nucleic acid-binding proteins"/>
    <property type="match status" value="1"/>
</dbReference>
<dbReference type="InterPro" id="IPR003439">
    <property type="entry name" value="ABC_transporter-like_ATP-bd"/>
</dbReference>
<evidence type="ECO:0000256" key="4">
    <source>
        <dbReference type="ARBA" id="ARBA00066388"/>
    </source>
</evidence>
<dbReference type="SMART" id="SM00382">
    <property type="entry name" value="AAA"/>
    <property type="match status" value="1"/>
</dbReference>
<evidence type="ECO:0000256" key="2">
    <source>
        <dbReference type="ARBA" id="ARBA00022741"/>
    </source>
</evidence>
<dbReference type="InterPro" id="IPR012340">
    <property type="entry name" value="NA-bd_OB-fold"/>
</dbReference>
<dbReference type="Gene3D" id="2.40.50.100">
    <property type="match status" value="1"/>
</dbReference>
<keyword evidence="1" id="KW-0813">Transport</keyword>
<dbReference type="STRING" id="926561.GCA_000379025_02405"/>
<dbReference type="InterPro" id="IPR017871">
    <property type="entry name" value="ABC_transporter-like_CS"/>
</dbReference>
<dbReference type="InterPro" id="IPR013611">
    <property type="entry name" value="Transp-assoc_OB_typ2"/>
</dbReference>
<dbReference type="InterPro" id="IPR003593">
    <property type="entry name" value="AAA+_ATPase"/>
</dbReference>
<keyword evidence="2" id="KW-0547">Nucleotide-binding</keyword>
<dbReference type="Gene3D" id="3.40.50.300">
    <property type="entry name" value="P-loop containing nucleotide triphosphate hydrolases"/>
    <property type="match status" value="1"/>
</dbReference>
<dbReference type="EMBL" id="SOEG01000029">
    <property type="protein sequence ID" value="TDX48356.1"/>
    <property type="molecule type" value="Genomic_DNA"/>
</dbReference>
<dbReference type="GO" id="GO:0016887">
    <property type="term" value="F:ATP hydrolysis activity"/>
    <property type="evidence" value="ECO:0007669"/>
    <property type="project" value="InterPro"/>
</dbReference>
<sequence>MAEIELQNLSKSFEDKSVIDSLNLTVNDGELVALLGPSGCGKTTTLNIIAGLLEADNGDLLFDNQSVLDMPTKERGAVLVFQNYLLFPHMSVGQNIAFGLKMRGIDKKTRKQRVSELLELVGLTAYADYSPNDLSGGQKQRVALARALAINPQVLLLDEPFSNLDANLREDMQNFIRNLHLEEEMTTIFVTHDRDEAMLMADQIAVMNQGKIEQYGKAKELYTKPKTRFVSDFFGKANYLKLELEDNNFIFNGVSILISEKDKLALKLRSGKSIVAMIRPEFIELESMEIERNEETLEFSGSVVEEHFVGDKIYYQVDIGSEILEVTELPQKSFEVGEEVKVIIALENIWFMEGEG</sequence>
<comment type="caution">
    <text evidence="6">The sequence shown here is derived from an EMBL/GenBank/DDBJ whole genome shotgun (WGS) entry which is preliminary data.</text>
</comment>
<dbReference type="PANTHER" id="PTHR42781:SF4">
    <property type="entry name" value="SPERMIDINE_PUTRESCINE IMPORT ATP-BINDING PROTEIN POTA"/>
    <property type="match status" value="1"/>
</dbReference>
<organism evidence="6 7">
    <name type="scientific">Orenia marismortui</name>
    <dbReference type="NCBI Taxonomy" id="46469"/>
    <lineage>
        <taxon>Bacteria</taxon>
        <taxon>Bacillati</taxon>
        <taxon>Bacillota</taxon>
        <taxon>Clostridia</taxon>
        <taxon>Halanaerobiales</taxon>
        <taxon>Halobacteroidaceae</taxon>
        <taxon>Orenia</taxon>
    </lineage>
</organism>
<dbReference type="SUPFAM" id="SSF50331">
    <property type="entry name" value="MOP-like"/>
    <property type="match status" value="1"/>
</dbReference>
<dbReference type="RefSeq" id="WP_134118132.1">
    <property type="nucleotide sequence ID" value="NZ_SOEG01000029.1"/>
</dbReference>
<dbReference type="PANTHER" id="PTHR42781">
    <property type="entry name" value="SPERMIDINE/PUTRESCINE IMPORT ATP-BINDING PROTEIN POTA"/>
    <property type="match status" value="1"/>
</dbReference>
<gene>
    <name evidence="6" type="ORF">C7959_12917</name>
</gene>
<accession>A0A4R8GR78</accession>
<dbReference type="Pfam" id="PF00005">
    <property type="entry name" value="ABC_tran"/>
    <property type="match status" value="1"/>
</dbReference>
<dbReference type="FunFam" id="3.40.50.300:FF:000425">
    <property type="entry name" value="Probable ABC transporter, ATP-binding subunit"/>
    <property type="match status" value="1"/>
</dbReference>
<evidence type="ECO:0000256" key="1">
    <source>
        <dbReference type="ARBA" id="ARBA00022448"/>
    </source>
</evidence>
<keyword evidence="7" id="KW-1185">Reference proteome</keyword>
<dbReference type="GO" id="GO:0005524">
    <property type="term" value="F:ATP binding"/>
    <property type="evidence" value="ECO:0007669"/>
    <property type="project" value="UniProtKB-KW"/>
</dbReference>
<dbReference type="InterPro" id="IPR008995">
    <property type="entry name" value="Mo/tungstate-bd_C_term_dom"/>
</dbReference>
<proteinExistence type="predicted"/>
<evidence type="ECO:0000313" key="6">
    <source>
        <dbReference type="EMBL" id="TDX48356.1"/>
    </source>
</evidence>
<dbReference type="PROSITE" id="PS50893">
    <property type="entry name" value="ABC_TRANSPORTER_2"/>
    <property type="match status" value="1"/>
</dbReference>
<dbReference type="InterPro" id="IPR027417">
    <property type="entry name" value="P-loop_NTPase"/>
</dbReference>
<dbReference type="GO" id="GO:0043190">
    <property type="term" value="C:ATP-binding cassette (ABC) transporter complex"/>
    <property type="evidence" value="ECO:0007669"/>
    <property type="project" value="InterPro"/>
</dbReference>
<keyword evidence="3" id="KW-0067">ATP-binding</keyword>
<dbReference type="Pfam" id="PF08402">
    <property type="entry name" value="TOBE_2"/>
    <property type="match status" value="1"/>
</dbReference>
<evidence type="ECO:0000259" key="5">
    <source>
        <dbReference type="PROSITE" id="PS50893"/>
    </source>
</evidence>
<feature type="domain" description="ABC transporter" evidence="5">
    <location>
        <begin position="4"/>
        <end position="234"/>
    </location>
</feature>
<dbReference type="GO" id="GO:0015418">
    <property type="term" value="F:ABC-type quaternary ammonium compound transporting activity"/>
    <property type="evidence" value="ECO:0007669"/>
    <property type="project" value="UniProtKB-EC"/>
</dbReference>
<name>A0A4R8GR78_9FIRM</name>
<dbReference type="AlphaFoldDB" id="A0A4R8GR78"/>
<dbReference type="Proteomes" id="UP000295832">
    <property type="component" value="Unassembled WGS sequence"/>
</dbReference>